<keyword evidence="3" id="KW-1003">Cell membrane</keyword>
<dbReference type="GO" id="GO:0005524">
    <property type="term" value="F:ATP binding"/>
    <property type="evidence" value="ECO:0007669"/>
    <property type="project" value="UniProtKB-UniRule"/>
</dbReference>
<dbReference type="InterPro" id="IPR027417">
    <property type="entry name" value="P-loop_NTPase"/>
</dbReference>
<gene>
    <name evidence="16" type="primary">ftsK</name>
    <name evidence="16" type="ORF">CPU2_296</name>
</gene>
<feature type="binding site" evidence="13">
    <location>
        <begin position="397"/>
        <end position="404"/>
    </location>
    <ligand>
        <name>ATP</name>
        <dbReference type="ChEBI" id="CHEBI:30616"/>
    </ligand>
</feature>
<evidence type="ECO:0000256" key="6">
    <source>
        <dbReference type="ARBA" id="ARBA00022741"/>
    </source>
</evidence>
<protein>
    <submittedName>
        <fullName evidence="16">Cell division protein</fullName>
    </submittedName>
</protein>
<keyword evidence="9 14" id="KW-1133">Transmembrane helix</keyword>
<dbReference type="Gene3D" id="3.30.980.40">
    <property type="match status" value="1"/>
</dbReference>
<evidence type="ECO:0000256" key="1">
    <source>
        <dbReference type="ARBA" id="ARBA00004651"/>
    </source>
</evidence>
<dbReference type="GO" id="GO:0005886">
    <property type="term" value="C:plasma membrane"/>
    <property type="evidence" value="ECO:0007669"/>
    <property type="project" value="UniProtKB-SubCell"/>
</dbReference>
<feature type="domain" description="FtsK" evidence="15">
    <location>
        <begin position="380"/>
        <end position="577"/>
    </location>
</feature>
<evidence type="ECO:0000256" key="11">
    <source>
        <dbReference type="ARBA" id="ARBA00023136"/>
    </source>
</evidence>
<dbReference type="EMBL" id="AP014610">
    <property type="protein sequence ID" value="BBA17796.1"/>
    <property type="molecule type" value="Genomic_DNA"/>
</dbReference>
<comment type="subcellular location">
    <subcellularLocation>
        <location evidence="1">Cell membrane</location>
        <topology evidence="1">Multi-pass membrane protein</topology>
    </subcellularLocation>
</comment>
<dbReference type="PROSITE" id="PS50901">
    <property type="entry name" value="FTSK"/>
    <property type="match status" value="1"/>
</dbReference>
<dbReference type="Proteomes" id="UP000262607">
    <property type="component" value="Chromosome"/>
</dbReference>
<dbReference type="AlphaFoldDB" id="A0AAD1CLM1"/>
<feature type="transmembrane region" description="Helical" evidence="14">
    <location>
        <begin position="21"/>
        <end position="47"/>
    </location>
</feature>
<evidence type="ECO:0000256" key="14">
    <source>
        <dbReference type="SAM" id="Phobius"/>
    </source>
</evidence>
<reference evidence="16 17" key="1">
    <citation type="submission" date="2014-06" db="EMBL/GenBank/DDBJ databases">
        <title>Genome sequence of the intracellular symbiont Blattabacterium cuenoti, strain CPU2 from the wood feeding cockroach Cryptocercus punctulatus.</title>
        <authorList>
            <person name="Kinjo Y."/>
            <person name="Ohkuma M."/>
            <person name="Tokuda G."/>
        </authorList>
    </citation>
    <scope>NUCLEOTIDE SEQUENCE [LARGE SCALE GENOMIC DNA]</scope>
    <source>
        <strain evidence="16 17">CPU2</strain>
    </source>
</reference>
<dbReference type="GeneID" id="66556774"/>
<feature type="transmembrane region" description="Helical" evidence="14">
    <location>
        <begin position="80"/>
        <end position="106"/>
    </location>
</feature>
<keyword evidence="8 13" id="KW-0067">ATP-binding</keyword>
<dbReference type="PANTHER" id="PTHR22683:SF41">
    <property type="entry name" value="DNA TRANSLOCASE FTSK"/>
    <property type="match status" value="1"/>
</dbReference>
<dbReference type="InterPro" id="IPR002543">
    <property type="entry name" value="FtsK_dom"/>
</dbReference>
<comment type="similarity">
    <text evidence="2">Belongs to the FtsK/SpoIIIE/SftA family.</text>
</comment>
<dbReference type="GO" id="GO:0003677">
    <property type="term" value="F:DNA binding"/>
    <property type="evidence" value="ECO:0007669"/>
    <property type="project" value="UniProtKB-KW"/>
</dbReference>
<dbReference type="Pfam" id="PF01580">
    <property type="entry name" value="FtsK_SpoIIIE"/>
    <property type="match status" value="1"/>
</dbReference>
<accession>A0AAD1CLM1</accession>
<dbReference type="InterPro" id="IPR041027">
    <property type="entry name" value="FtsK_alpha"/>
</dbReference>
<evidence type="ECO:0000256" key="3">
    <source>
        <dbReference type="ARBA" id="ARBA00022475"/>
    </source>
</evidence>
<evidence type="ECO:0000256" key="9">
    <source>
        <dbReference type="ARBA" id="ARBA00022989"/>
    </source>
</evidence>
<proteinExistence type="inferred from homology"/>
<evidence type="ECO:0000259" key="15">
    <source>
        <dbReference type="PROSITE" id="PS50901"/>
    </source>
</evidence>
<keyword evidence="11 14" id="KW-0472">Membrane</keyword>
<dbReference type="GO" id="GO:0051301">
    <property type="term" value="P:cell division"/>
    <property type="evidence" value="ECO:0007669"/>
    <property type="project" value="UniProtKB-KW"/>
</dbReference>
<keyword evidence="7" id="KW-0159">Chromosome partition</keyword>
<evidence type="ECO:0000256" key="2">
    <source>
        <dbReference type="ARBA" id="ARBA00006474"/>
    </source>
</evidence>
<evidence type="ECO:0000313" key="17">
    <source>
        <dbReference type="Proteomes" id="UP000262607"/>
    </source>
</evidence>
<feature type="transmembrane region" description="Helical" evidence="14">
    <location>
        <begin position="118"/>
        <end position="137"/>
    </location>
</feature>
<keyword evidence="5 14" id="KW-0812">Transmembrane</keyword>
<evidence type="ECO:0000256" key="5">
    <source>
        <dbReference type="ARBA" id="ARBA00022692"/>
    </source>
</evidence>
<evidence type="ECO:0000313" key="16">
    <source>
        <dbReference type="EMBL" id="BBA17796.1"/>
    </source>
</evidence>
<evidence type="ECO:0000256" key="8">
    <source>
        <dbReference type="ARBA" id="ARBA00022840"/>
    </source>
</evidence>
<dbReference type="Gene3D" id="3.40.50.300">
    <property type="entry name" value="P-loop containing nucleotide triphosphate hydrolases"/>
    <property type="match status" value="1"/>
</dbReference>
<dbReference type="Pfam" id="PF13491">
    <property type="entry name" value="FtsK_4TM"/>
    <property type="match status" value="1"/>
</dbReference>
<keyword evidence="4 16" id="KW-0132">Cell division</keyword>
<evidence type="ECO:0000256" key="10">
    <source>
        <dbReference type="ARBA" id="ARBA00023125"/>
    </source>
</evidence>
<evidence type="ECO:0000256" key="13">
    <source>
        <dbReference type="PROSITE-ProRule" id="PRU00289"/>
    </source>
</evidence>
<dbReference type="PANTHER" id="PTHR22683">
    <property type="entry name" value="SPORULATION PROTEIN RELATED"/>
    <property type="match status" value="1"/>
</dbReference>
<dbReference type="RefSeq" id="WP_235611967.1">
    <property type="nucleotide sequence ID" value="NZ_AP014610.1"/>
</dbReference>
<feature type="transmembrane region" description="Helical" evidence="14">
    <location>
        <begin position="157"/>
        <end position="180"/>
    </location>
</feature>
<dbReference type="Pfam" id="PF17854">
    <property type="entry name" value="FtsK_alpha"/>
    <property type="match status" value="1"/>
</dbReference>
<evidence type="ECO:0000256" key="4">
    <source>
        <dbReference type="ARBA" id="ARBA00022618"/>
    </source>
</evidence>
<name>A0AAD1CLM1_9FLAO</name>
<keyword evidence="10" id="KW-0238">DNA-binding</keyword>
<dbReference type="InterPro" id="IPR050206">
    <property type="entry name" value="FtsK/SpoIIIE/SftA"/>
</dbReference>
<keyword evidence="12" id="KW-0131">Cell cycle</keyword>
<dbReference type="InterPro" id="IPR025199">
    <property type="entry name" value="FtsK_4TM"/>
</dbReference>
<dbReference type="SUPFAM" id="SSF52540">
    <property type="entry name" value="P-loop containing nucleoside triphosphate hydrolases"/>
    <property type="match status" value="1"/>
</dbReference>
<evidence type="ECO:0000256" key="7">
    <source>
        <dbReference type="ARBA" id="ARBA00022829"/>
    </source>
</evidence>
<keyword evidence="6 13" id="KW-0547">Nucleotide-binding</keyword>
<evidence type="ECO:0000256" key="12">
    <source>
        <dbReference type="ARBA" id="ARBA00023306"/>
    </source>
</evidence>
<organism evidence="16 17">
    <name type="scientific">Blattabacterium punctulatus CPU2</name>
    <dbReference type="NCBI Taxonomy" id="1457032"/>
    <lineage>
        <taxon>Bacteria</taxon>
        <taxon>Pseudomonadati</taxon>
        <taxon>Bacteroidota</taxon>
        <taxon>Flavobacteriia</taxon>
        <taxon>Flavobacteriales</taxon>
        <taxon>Blattabacteriaceae</taxon>
        <taxon>Blattabacterium</taxon>
    </lineage>
</organism>
<dbReference type="GO" id="GO:0007059">
    <property type="term" value="P:chromosome segregation"/>
    <property type="evidence" value="ECO:0007669"/>
    <property type="project" value="UniProtKB-KW"/>
</dbReference>
<sequence length="640" mass="74378">MDNKIQNKRMYKNFTKKKEKNIMETILGVFLLGNSLFLFLSFFSFIFHWKNDQSQINQLFDKDIVAENLLGKIGATLSHYFIHCGIGISSFFFPIFFFLIGLKILFRGILILNIYKFITYKFLFFSIWIPITFYLIFPNYGILSGVFGFEIGNFLISLLGKVGLGILVLTSFLLYYVIIFRHIKNTKKLKKEKEKNCKDNKGLLLKLFHNFKKNFFNYKKYEKKEYAIDNHPFFINFKEKKSRIDIPILSSSISIHEEKKEKYLEKDNKKKILQILNYYKIGIDQIKCTIGPNITLYEIFPKVGVRISKIKNLENEIALNLSSLSIRIIAPIPGKGSIGIEVPNNPTTTVYMKNILYSEEIFKKSTNMELPIALGKTVFNETFIVDLTKMPHLLIAGSTGQGKSVGLNSIIVFLLCQKNTEDIKFILIDPKKVELSIYKKISKSYFAMLPNSKEPIITNIYEVKNILNSLCKEMDKRYDILEKSMVRNIKEYNIKYEKKYHFPYIILIIDEFADLSFSFQQKKIEIYITRLAQLSRAVGIHLIISTQRPSVDVITGLIKSNFTARIAFRVSSKIDSRTILDCTGAEQLIGRGDLLFSNKNELIRLQCPFIDLSDIQKIISFYGKKNLKKNEYFFLPYPDE</sequence>